<dbReference type="Pfam" id="PF20703">
    <property type="entry name" value="nSTAND1"/>
    <property type="match status" value="1"/>
</dbReference>
<protein>
    <recommendedName>
        <fullName evidence="1">Novel STAND NTPase 1 domain-containing protein</fullName>
    </recommendedName>
</protein>
<dbReference type="OrthoDB" id="3204522at2"/>
<dbReference type="InterPro" id="IPR049052">
    <property type="entry name" value="nSTAND1"/>
</dbReference>
<name>R4Z6N5_9ACTN</name>
<evidence type="ECO:0000313" key="3">
    <source>
        <dbReference type="Proteomes" id="UP000018291"/>
    </source>
</evidence>
<dbReference type="STRING" id="1229780.BN381_80011"/>
<dbReference type="eggNOG" id="COG1357">
    <property type="taxonomic scope" value="Bacteria"/>
</dbReference>
<dbReference type="Proteomes" id="UP000018291">
    <property type="component" value="Unassembled WGS sequence"/>
</dbReference>
<gene>
    <name evidence="2" type="ORF">BN381_80011</name>
</gene>
<accession>R4Z6N5</accession>
<reference evidence="2 3" key="1">
    <citation type="journal article" date="2013" name="ISME J.">
        <title>Metabolic model for the filamentous 'Candidatus Microthrix parvicella' based on genomic and metagenomic analyses.</title>
        <authorList>
            <person name="Jon McIlroy S."/>
            <person name="Kristiansen R."/>
            <person name="Albertsen M."/>
            <person name="Michael Karst S."/>
            <person name="Rossetti S."/>
            <person name="Lund Nielsen J."/>
            <person name="Tandoi V."/>
            <person name="James Seviour R."/>
            <person name="Nielsen P.H."/>
        </authorList>
    </citation>
    <scope>NUCLEOTIDE SEQUENCE [LARGE SCALE GENOMIC DNA]</scope>
    <source>
        <strain evidence="2 3">RN1</strain>
    </source>
</reference>
<dbReference type="RefSeq" id="WP_012230223.1">
    <property type="nucleotide sequence ID" value="NZ_HG422565.1"/>
</dbReference>
<dbReference type="SUPFAM" id="SSF141571">
    <property type="entry name" value="Pentapeptide repeat-like"/>
    <property type="match status" value="1"/>
</dbReference>
<keyword evidence="3" id="KW-1185">Reference proteome</keyword>
<dbReference type="SUPFAM" id="SSF52540">
    <property type="entry name" value="P-loop containing nucleoside triphosphate hydrolases"/>
    <property type="match status" value="1"/>
</dbReference>
<dbReference type="Gene3D" id="3.40.50.300">
    <property type="entry name" value="P-loop containing nucleotide triphosphate hydrolases"/>
    <property type="match status" value="1"/>
</dbReference>
<dbReference type="Gene3D" id="2.160.20.80">
    <property type="entry name" value="E3 ubiquitin-protein ligase SopA"/>
    <property type="match status" value="1"/>
</dbReference>
<organism evidence="2 3">
    <name type="scientific">Candidatus Neomicrothrix parvicella RN1</name>
    <dbReference type="NCBI Taxonomy" id="1229780"/>
    <lineage>
        <taxon>Bacteria</taxon>
        <taxon>Bacillati</taxon>
        <taxon>Actinomycetota</taxon>
        <taxon>Acidimicrobiia</taxon>
        <taxon>Acidimicrobiales</taxon>
        <taxon>Microthrixaceae</taxon>
        <taxon>Candidatus Neomicrothrix</taxon>
    </lineage>
</organism>
<comment type="caution">
    <text evidence="2">The sequence shown here is derived from an EMBL/GenBank/DDBJ whole genome shotgun (WGS) entry which is preliminary data.</text>
</comment>
<dbReference type="eggNOG" id="COG1672">
    <property type="taxonomic scope" value="Bacteria"/>
</dbReference>
<evidence type="ECO:0000259" key="1">
    <source>
        <dbReference type="Pfam" id="PF20703"/>
    </source>
</evidence>
<feature type="domain" description="Novel STAND NTPase 1" evidence="1">
    <location>
        <begin position="19"/>
        <end position="280"/>
    </location>
</feature>
<dbReference type="InterPro" id="IPR027417">
    <property type="entry name" value="P-loop_NTPase"/>
</dbReference>
<proteinExistence type="predicted"/>
<dbReference type="HOGENOM" id="CLU_402633_0_0_11"/>
<dbReference type="EMBL" id="CANL01000078">
    <property type="protein sequence ID" value="CCM65481.1"/>
    <property type="molecule type" value="Genomic_DNA"/>
</dbReference>
<sequence length="683" mass="74670">MTPNPFPGARPLLPGESLVGRQDDVARLMDIVGGNYRVVEFLGPTGIGKSSFLRAGFEPTVREQQPDWGIFSVSDWALPTLHSKSALGLYAEMMAFAFGEGPEVRELVREEDHQYAYLSWLYANEKPDGALGQALRKRRSPSSYSRTVLVLDQFDELLRHEPELGRTFLKILSQALEVFPGSPLVHVISIREDFENELRKFRTGIAEQSLVFTFPLEPLSTSLLGTIVSSSVTGQDVQLASRQLASLWGLATADAERFSSDEAALGLLHVQALLYTIWETAGPGAFLSDTAMRRALRIDDSPPAAEAKAVFLEALPRYIELRLLQIAQDEDAQLADETIAMVARIVPRLSSAGFKINWSLDDLAVDHLTEFYELHATATDADPHWLLRQCIGAARRANPETAARRIESLLPDDWGDEWMLCGRLKGHPPKSAANQIVQTFLRAVQWLKDDRVGIARTTSRRVGDEIIALVHDGYGQALITWAATASAVPQRRVETTVKATGKQILNSTLGAASILTVKELPRTANLGWLGCNVTAQFTKLVFEDCDFSGTLFNRCTFENVEFRNCLLWGALFRGCTFRGVRIRSDAAPGSPQQRIQALTFGSGCHADGDGVLVRGYSGYGLFVDRCSGGPWVVEDSSVAHVGLFAEADRSITARIAGPNLPSSVSVSGDVALHAPAGCHVLGP</sequence>
<dbReference type="Pfam" id="PF00805">
    <property type="entry name" value="Pentapeptide"/>
    <property type="match status" value="1"/>
</dbReference>
<dbReference type="InterPro" id="IPR001646">
    <property type="entry name" value="5peptide_repeat"/>
</dbReference>
<evidence type="ECO:0000313" key="2">
    <source>
        <dbReference type="EMBL" id="CCM65481.1"/>
    </source>
</evidence>
<dbReference type="AlphaFoldDB" id="R4Z6N5"/>